<feature type="signal peptide" evidence="1">
    <location>
        <begin position="1"/>
        <end position="22"/>
    </location>
</feature>
<proteinExistence type="predicted"/>
<feature type="chain" id="PRO_5002191190" evidence="1">
    <location>
        <begin position="23"/>
        <end position="986"/>
    </location>
</feature>
<keyword evidence="3" id="KW-1185">Reference proteome</keyword>
<dbReference type="EMBL" id="CP007142">
    <property type="protein sequence ID" value="AJQ94186.1"/>
    <property type="molecule type" value="Genomic_DNA"/>
</dbReference>
<keyword evidence="1" id="KW-0732">Signal</keyword>
<dbReference type="KEGG" id="gsn:YC6258_02148"/>
<evidence type="ECO:0000313" key="3">
    <source>
        <dbReference type="Proteomes" id="UP000032266"/>
    </source>
</evidence>
<gene>
    <name evidence="2" type="ORF">YC6258_02148</name>
</gene>
<protein>
    <submittedName>
        <fullName evidence="2">Uncharacterized protein</fullName>
    </submittedName>
</protein>
<dbReference type="AlphaFoldDB" id="A0A0C5VIU6"/>
<name>A0A0C5VIU6_9GAMM</name>
<organism evidence="2 3">
    <name type="scientific">Gynuella sunshinyii YC6258</name>
    <dbReference type="NCBI Taxonomy" id="1445510"/>
    <lineage>
        <taxon>Bacteria</taxon>
        <taxon>Pseudomonadati</taxon>
        <taxon>Pseudomonadota</taxon>
        <taxon>Gammaproteobacteria</taxon>
        <taxon>Oceanospirillales</taxon>
        <taxon>Saccharospirillaceae</taxon>
        <taxon>Gynuella</taxon>
    </lineage>
</organism>
<sequence>MLIMSAALAATSGVVMTTVAVAAAVIASAAVGAAIYAGMNIVQQGILIAADIQDGFDWSQVGKQAISGAESGAFAAATAGAGMLSGVAQTLAKVAIQATRIYVNRSSYTDKHGHINNWSGMTLQMLSVFGNGSEAANQAGKAADNANKAMAAVNWINQNANYISPWLNLAETSIHHNGQLTDADWVNAIGQTFNAVVGDNVQGTRYTDVIKRSALETVGAVALSSIDKEAAYSYFENSVANEIGKYAGGKIKQVLKTDTWGQDAMERAKRLRTAAQMINQVKKTYHITEAEEKVLLDAAKDGEFDTAYVLVNGLSSGKEKAYAKFDHETGQVSVDADLAERAKMDPNAAAELYGFAMEERGHQLMAKLENLRGIRDLKLDEGALIGRGMLEDAAKSAWIGSFSYSLDFGNGAQTYSFGKANALDIRDQYFGVERIFADYQTNGVEYAGMSEFANPIQDAIFAMRALGNDNFGALSPDQKRTLTNLYDQGVKPFDNDVDLRWNLSTEEMGTLGDLASQADEVYSSLMNVNTNASGQLSGAAARQILNAVANGESLKIGSSNQIDANNQLRDFLRTFGVESKPWTVKSISRSRMAGTQYSAESLRDVAAMLSSAIDTGVSDQYLQDKGLDRIFQYAKGDDAMKSYQAIVDSIGYLADGSEYNRLETQMRGGARILDTTIASTTSESRAVAYLYAQKSDFRKAGDIGLQLAVENFRDGNYFTSAVTGVGGVASSLTVGTMDAVLSGFEKMNYAEAPRSIRDSGVQDLAIEAAMALPIGKGIKVLNELASLKRLGETGEVIADTRGQRWFDVDNEAALTVKELEGRVPNKNTIGIPVTHSPNRVSPVLDFDAHGNEILYRTMSPADFAKMQRTGQVPATGETFVSPLEAYSAGYDGTLVRITVKKGTMDQLQTIGVSGNPGTSKLFPDLPTETSGWTANNAMFKLEGSKGAKNAHIRAMNEGYGVVNTGLGKGEALKIFNSNILKYEPLN</sequence>
<dbReference type="HOGENOM" id="CLU_302434_0_0_6"/>
<dbReference type="Proteomes" id="UP000032266">
    <property type="component" value="Chromosome"/>
</dbReference>
<evidence type="ECO:0000256" key="1">
    <source>
        <dbReference type="SAM" id="SignalP"/>
    </source>
</evidence>
<evidence type="ECO:0000313" key="2">
    <source>
        <dbReference type="EMBL" id="AJQ94186.1"/>
    </source>
</evidence>
<dbReference type="OrthoDB" id="2664633at2"/>
<reference evidence="2 3" key="1">
    <citation type="submission" date="2014-01" db="EMBL/GenBank/DDBJ databases">
        <title>Full genme sequencing of cellulolytic bacterium Gynuella sunshinyii YC6258T gen. nov., sp. nov.</title>
        <authorList>
            <person name="Khan H."/>
            <person name="Chung E.J."/>
            <person name="Chung Y.R."/>
        </authorList>
    </citation>
    <scope>NUCLEOTIDE SEQUENCE [LARGE SCALE GENOMIC DNA]</scope>
    <source>
        <strain evidence="2 3">YC6258</strain>
    </source>
</reference>
<dbReference type="STRING" id="1445510.YC6258_02148"/>
<dbReference type="RefSeq" id="WP_052830189.1">
    <property type="nucleotide sequence ID" value="NZ_CP007142.1"/>
</dbReference>
<accession>A0A0C5VIU6</accession>